<dbReference type="PANTHER" id="PTHR21716:SF53">
    <property type="entry name" value="PERMEASE PERM-RELATED"/>
    <property type="match status" value="1"/>
</dbReference>
<evidence type="ECO:0008006" key="11">
    <source>
        <dbReference type="Google" id="ProtNLM"/>
    </source>
</evidence>
<feature type="transmembrane region" description="Helical" evidence="8">
    <location>
        <begin position="170"/>
        <end position="193"/>
    </location>
</feature>
<evidence type="ECO:0000256" key="6">
    <source>
        <dbReference type="ARBA" id="ARBA00022989"/>
    </source>
</evidence>
<reference evidence="9 10" key="2">
    <citation type="submission" date="2007-09" db="EMBL/GenBank/DDBJ databases">
        <authorList>
            <person name="Fulton L."/>
            <person name="Clifton S."/>
            <person name="Fulton B."/>
            <person name="Xu J."/>
            <person name="Minx P."/>
            <person name="Pepin K.H."/>
            <person name="Johnson M."/>
            <person name="Thiruvilangam P."/>
            <person name="Bhonagiri V."/>
            <person name="Nash W.E."/>
            <person name="Mardis E.R."/>
            <person name="Wilson R.K."/>
        </authorList>
    </citation>
    <scope>NUCLEOTIDE SEQUENCE [LARGE SCALE GENOMIC DNA]</scope>
    <source>
        <strain evidence="9 10">DSM 3991</strain>
    </source>
</reference>
<comment type="subcellular location">
    <subcellularLocation>
        <location evidence="1">Cell membrane</location>
        <topology evidence="1">Multi-pass membrane protein</topology>
    </subcellularLocation>
</comment>
<dbReference type="Proteomes" id="UP000004090">
    <property type="component" value="Unassembled WGS sequence"/>
</dbReference>
<dbReference type="GO" id="GO:0005886">
    <property type="term" value="C:plasma membrane"/>
    <property type="evidence" value="ECO:0007669"/>
    <property type="project" value="UniProtKB-SubCell"/>
</dbReference>
<dbReference type="Pfam" id="PF01594">
    <property type="entry name" value="AI-2E_transport"/>
    <property type="match status" value="1"/>
</dbReference>
<keyword evidence="3" id="KW-0813">Transport</keyword>
<keyword evidence="4" id="KW-1003">Cell membrane</keyword>
<feature type="transmembrane region" description="Helical" evidence="8">
    <location>
        <begin position="87"/>
        <end position="109"/>
    </location>
</feature>
<keyword evidence="7 8" id="KW-0472">Membrane</keyword>
<gene>
    <name evidence="9" type="ORF">EUBDOL_00230</name>
</gene>
<feature type="transmembrane region" description="Helical" evidence="8">
    <location>
        <begin position="21"/>
        <end position="38"/>
    </location>
</feature>
<evidence type="ECO:0000256" key="2">
    <source>
        <dbReference type="ARBA" id="ARBA00009773"/>
    </source>
</evidence>
<reference evidence="9 10" key="1">
    <citation type="submission" date="2007-09" db="EMBL/GenBank/DDBJ databases">
        <title>Draft genome sequence of Eubacterium dolichum (DSM 3991).</title>
        <authorList>
            <person name="Sudarsanam P."/>
            <person name="Ley R."/>
            <person name="Guruge J."/>
            <person name="Turnbaugh P.J."/>
            <person name="Mahowald M."/>
            <person name="Liep D."/>
            <person name="Gordon J."/>
        </authorList>
    </citation>
    <scope>NUCLEOTIDE SEQUENCE [LARGE SCALE GENOMIC DNA]</scope>
    <source>
        <strain evidence="9 10">DSM 3991</strain>
    </source>
</reference>
<dbReference type="PANTHER" id="PTHR21716">
    <property type="entry name" value="TRANSMEMBRANE PROTEIN"/>
    <property type="match status" value="1"/>
</dbReference>
<comment type="similarity">
    <text evidence="2">Belongs to the autoinducer-2 exporter (AI-2E) (TC 2.A.86) family.</text>
</comment>
<dbReference type="eggNOG" id="COG0628">
    <property type="taxonomic scope" value="Bacteria"/>
</dbReference>
<dbReference type="InterPro" id="IPR002549">
    <property type="entry name" value="AI-2E-like"/>
</dbReference>
<evidence type="ECO:0000256" key="7">
    <source>
        <dbReference type="ARBA" id="ARBA00023136"/>
    </source>
</evidence>
<keyword evidence="6 8" id="KW-1133">Transmembrane helix</keyword>
<feature type="transmembrane region" description="Helical" evidence="8">
    <location>
        <begin position="254"/>
        <end position="271"/>
    </location>
</feature>
<dbReference type="AlphaFoldDB" id="A8R895"/>
<keyword evidence="5 8" id="KW-0812">Transmembrane</keyword>
<evidence type="ECO:0000256" key="1">
    <source>
        <dbReference type="ARBA" id="ARBA00004651"/>
    </source>
</evidence>
<feature type="transmembrane region" description="Helical" evidence="8">
    <location>
        <begin position="324"/>
        <end position="351"/>
    </location>
</feature>
<comment type="caution">
    <text evidence="9">The sequence shown here is derived from an EMBL/GenBank/DDBJ whole genome shotgun (WGS) entry which is preliminary data.</text>
</comment>
<proteinExistence type="inferred from homology"/>
<dbReference type="STRING" id="428127.EUBDOL_00230"/>
<evidence type="ECO:0000256" key="3">
    <source>
        <dbReference type="ARBA" id="ARBA00022448"/>
    </source>
</evidence>
<organism evidence="9 10">
    <name type="scientific">Amedibacillus dolichus DSM 3991</name>
    <dbReference type="NCBI Taxonomy" id="428127"/>
    <lineage>
        <taxon>Bacteria</taxon>
        <taxon>Bacillati</taxon>
        <taxon>Bacillota</taxon>
        <taxon>Erysipelotrichia</taxon>
        <taxon>Erysipelotrichales</taxon>
        <taxon>Erysipelotrichaceae</taxon>
        <taxon>Amedibacillus</taxon>
    </lineage>
</organism>
<evidence type="ECO:0000313" key="10">
    <source>
        <dbReference type="Proteomes" id="UP000004090"/>
    </source>
</evidence>
<dbReference type="EMBL" id="ABAW02000011">
    <property type="protein sequence ID" value="EDP12136.1"/>
    <property type="molecule type" value="Genomic_DNA"/>
</dbReference>
<evidence type="ECO:0000256" key="4">
    <source>
        <dbReference type="ARBA" id="ARBA00022475"/>
    </source>
</evidence>
<feature type="transmembrane region" description="Helical" evidence="8">
    <location>
        <begin position="44"/>
        <end position="67"/>
    </location>
</feature>
<feature type="transmembrane region" description="Helical" evidence="8">
    <location>
        <begin position="226"/>
        <end position="248"/>
    </location>
</feature>
<feature type="transmembrane region" description="Helical" evidence="8">
    <location>
        <begin position="278"/>
        <end position="304"/>
    </location>
</feature>
<evidence type="ECO:0000256" key="8">
    <source>
        <dbReference type="SAM" id="Phobius"/>
    </source>
</evidence>
<name>A8R895_9FIRM</name>
<protein>
    <recommendedName>
        <fullName evidence="11">AI-2E family transporter</fullName>
    </recommendedName>
</protein>
<evidence type="ECO:0000256" key="5">
    <source>
        <dbReference type="ARBA" id="ARBA00022692"/>
    </source>
</evidence>
<accession>A8R895</accession>
<sequence length="368" mass="41153">MKKVMGMLKQFFKKLDEKCTIQKLVKVIAVLLILYLLLATQAYWGSWVAIVLSIIKPFLIGLVIAYVMYPMVRFLQQKGLSKNVSIVLLWGVAIAFLAILLIVLMPLLYDKISGFIVSMTEGVLWISDKIKEIGQFENFSLIDNLTKNIINMISAYEGWLPQFVATLPNIMSVLVDSVTTIGFSIIIAIYMLADFKTIRHNIKSTFVALFPSSEKYLYEIDENVTVYLKSMIVIMLIKLFEYWAFYYLIGHPDWVIIGILSSLGSLIPYLGGTIANSIGIITALTLSPLRILLLLLGIFVLSHMDAYVISPLVHEKRSAVGPLVTLFVIFAGGVIMGWVGIMLAMPVAIIIKTIIEVKKEENNNEGSA</sequence>
<evidence type="ECO:0000313" key="9">
    <source>
        <dbReference type="EMBL" id="EDP12136.1"/>
    </source>
</evidence>
<dbReference type="HOGENOM" id="CLU_031275_8_2_9"/>